<keyword evidence="1" id="KW-0812">Transmembrane</keyword>
<evidence type="ECO:0008006" key="4">
    <source>
        <dbReference type="Google" id="ProtNLM"/>
    </source>
</evidence>
<proteinExistence type="predicted"/>
<evidence type="ECO:0000256" key="1">
    <source>
        <dbReference type="SAM" id="Phobius"/>
    </source>
</evidence>
<feature type="transmembrane region" description="Helical" evidence="1">
    <location>
        <begin position="10"/>
        <end position="27"/>
    </location>
</feature>
<sequence>MKKINDKSKYIILLIVILFLVLLHLYIQTKSITLKYEGTNLKIKLKDIKIKNRILASMLAKEESLYRIEKRAKEELGMSYPKDINYIIIREENKK</sequence>
<evidence type="ECO:0000313" key="2">
    <source>
        <dbReference type="EMBL" id="OGC21745.1"/>
    </source>
</evidence>
<gene>
    <name evidence="2" type="ORF">A2310_00365</name>
</gene>
<keyword evidence="1" id="KW-0472">Membrane</keyword>
<protein>
    <recommendedName>
        <fullName evidence="4">Cell division protein FtsL</fullName>
    </recommendedName>
</protein>
<name>A0A1F4SMT5_UNCSA</name>
<dbReference type="STRING" id="1802579.A2310_00365"/>
<comment type="caution">
    <text evidence="2">The sequence shown here is derived from an EMBL/GenBank/DDBJ whole genome shotgun (WGS) entry which is preliminary data.</text>
</comment>
<dbReference type="EMBL" id="MEUB01000036">
    <property type="protein sequence ID" value="OGC21745.1"/>
    <property type="molecule type" value="Genomic_DNA"/>
</dbReference>
<accession>A0A1F4SMT5</accession>
<dbReference type="Proteomes" id="UP000178417">
    <property type="component" value="Unassembled WGS sequence"/>
</dbReference>
<evidence type="ECO:0000313" key="3">
    <source>
        <dbReference type="Proteomes" id="UP000178417"/>
    </source>
</evidence>
<organism evidence="2 3">
    <name type="scientific">candidate division WOR-1 bacterium RIFOXYB2_FULL_37_13</name>
    <dbReference type="NCBI Taxonomy" id="1802579"/>
    <lineage>
        <taxon>Bacteria</taxon>
        <taxon>Bacillati</taxon>
        <taxon>Saganbacteria</taxon>
    </lineage>
</organism>
<dbReference type="AlphaFoldDB" id="A0A1F4SMT5"/>
<keyword evidence="1" id="KW-1133">Transmembrane helix</keyword>
<reference evidence="2 3" key="1">
    <citation type="journal article" date="2016" name="Nat. Commun.">
        <title>Thousands of microbial genomes shed light on interconnected biogeochemical processes in an aquifer system.</title>
        <authorList>
            <person name="Anantharaman K."/>
            <person name="Brown C.T."/>
            <person name="Hug L.A."/>
            <person name="Sharon I."/>
            <person name="Castelle C.J."/>
            <person name="Probst A.J."/>
            <person name="Thomas B.C."/>
            <person name="Singh A."/>
            <person name="Wilkins M.J."/>
            <person name="Karaoz U."/>
            <person name="Brodie E.L."/>
            <person name="Williams K.H."/>
            <person name="Hubbard S.S."/>
            <person name="Banfield J.F."/>
        </authorList>
    </citation>
    <scope>NUCLEOTIDE SEQUENCE [LARGE SCALE GENOMIC DNA]</scope>
</reference>